<dbReference type="EnsemblPlants" id="Zm00001eb050980_T001">
    <property type="protein sequence ID" value="Zm00001eb050980_P001"/>
    <property type="gene ID" value="Zm00001eb050980"/>
</dbReference>
<reference evidence="2" key="1">
    <citation type="submission" date="2015-12" db="EMBL/GenBank/DDBJ databases">
        <title>Update maize B73 reference genome by single molecule sequencing technologies.</title>
        <authorList>
            <consortium name="Maize Genome Sequencing Project"/>
            <person name="Ware D."/>
        </authorList>
    </citation>
    <scope>NUCLEOTIDE SEQUENCE [LARGE SCALE GENOMIC DNA]</scope>
    <source>
        <strain evidence="2">cv. B73</strain>
    </source>
</reference>
<dbReference type="Gramene" id="Zm00001eb050980_T001">
    <property type="protein sequence ID" value="Zm00001eb050980_P001"/>
    <property type="gene ID" value="Zm00001eb050980"/>
</dbReference>
<reference evidence="1" key="3">
    <citation type="submission" date="2021-05" db="UniProtKB">
        <authorList>
            <consortium name="EnsemblPlants"/>
        </authorList>
    </citation>
    <scope>IDENTIFICATION</scope>
    <source>
        <strain evidence="1">cv. B73</strain>
    </source>
</reference>
<evidence type="ECO:0000313" key="2">
    <source>
        <dbReference type="Proteomes" id="UP000007305"/>
    </source>
</evidence>
<organism evidence="1 2">
    <name type="scientific">Zea mays</name>
    <name type="common">Maize</name>
    <dbReference type="NCBI Taxonomy" id="4577"/>
    <lineage>
        <taxon>Eukaryota</taxon>
        <taxon>Viridiplantae</taxon>
        <taxon>Streptophyta</taxon>
        <taxon>Embryophyta</taxon>
        <taxon>Tracheophyta</taxon>
        <taxon>Spermatophyta</taxon>
        <taxon>Magnoliopsida</taxon>
        <taxon>Liliopsida</taxon>
        <taxon>Poales</taxon>
        <taxon>Poaceae</taxon>
        <taxon>PACMAD clade</taxon>
        <taxon>Panicoideae</taxon>
        <taxon>Andropogonodae</taxon>
        <taxon>Andropogoneae</taxon>
        <taxon>Tripsacinae</taxon>
        <taxon>Zea</taxon>
    </lineage>
</organism>
<reference evidence="1" key="2">
    <citation type="submission" date="2019-07" db="EMBL/GenBank/DDBJ databases">
        <authorList>
            <person name="Seetharam A."/>
            <person name="Woodhouse M."/>
            <person name="Cannon E."/>
        </authorList>
    </citation>
    <scope>NUCLEOTIDE SEQUENCE [LARGE SCALE GENOMIC DNA]</scope>
    <source>
        <strain evidence="1">cv. B73</strain>
    </source>
</reference>
<proteinExistence type="predicted"/>
<keyword evidence="2" id="KW-1185">Reference proteome</keyword>
<protein>
    <submittedName>
        <fullName evidence="1">Uncharacterized protein</fullName>
    </submittedName>
</protein>
<sequence>MLHEHRAELLHQWIAGSARVFCVREHRHAVNSDEQVVVVDGLGFFGDMRHALLNSGLDALLELAQVDGLAQCDQESGGHELQDGDGLGGHPGGDEAERVDALVVLLRCLHMVCHRVGKELELRAVGRHGDLSAIETVVQAR</sequence>
<dbReference type="Proteomes" id="UP000007305">
    <property type="component" value="Chromosome 1"/>
</dbReference>
<dbReference type="InParanoid" id="A0A804M0Z3"/>
<accession>A0A804M0Z3</accession>
<evidence type="ECO:0000313" key="1">
    <source>
        <dbReference type="EnsemblPlants" id="Zm00001eb050980_P001"/>
    </source>
</evidence>
<dbReference type="AlphaFoldDB" id="A0A804M0Z3"/>
<name>A0A804M0Z3_MAIZE</name>